<dbReference type="PANTHER" id="PTHR47526:SF3">
    <property type="entry name" value="PHD-TYPE DOMAIN-CONTAINING PROTEIN"/>
    <property type="match status" value="1"/>
</dbReference>
<dbReference type="GO" id="GO:0006281">
    <property type="term" value="P:DNA repair"/>
    <property type="evidence" value="ECO:0007669"/>
    <property type="project" value="UniProtKB-ARBA"/>
</dbReference>
<dbReference type="Gene3D" id="3.90.320.10">
    <property type="match status" value="1"/>
</dbReference>
<feature type="domain" description="YqaJ viral recombinase" evidence="2">
    <location>
        <begin position="295"/>
        <end position="428"/>
    </location>
</feature>
<evidence type="ECO:0000259" key="2">
    <source>
        <dbReference type="Pfam" id="PF09588"/>
    </source>
</evidence>
<dbReference type="Proteomes" id="UP001219518">
    <property type="component" value="Unassembled WGS sequence"/>
</dbReference>
<evidence type="ECO:0000256" key="1">
    <source>
        <dbReference type="SAM" id="MobiDB-lite"/>
    </source>
</evidence>
<accession>A0AAE1HBZ9</accession>
<reference evidence="3" key="1">
    <citation type="submission" date="2021-07" db="EMBL/GenBank/DDBJ databases">
        <authorList>
            <person name="Catto M.A."/>
            <person name="Jacobson A."/>
            <person name="Kennedy G."/>
            <person name="Labadie P."/>
            <person name="Hunt B.G."/>
            <person name="Srinivasan R."/>
        </authorList>
    </citation>
    <scope>NUCLEOTIDE SEQUENCE</scope>
    <source>
        <strain evidence="3">PL_HMW_Pooled</strain>
        <tissue evidence="3">Head</tissue>
    </source>
</reference>
<evidence type="ECO:0000313" key="3">
    <source>
        <dbReference type="EMBL" id="KAK3918521.1"/>
    </source>
</evidence>
<reference evidence="3" key="2">
    <citation type="journal article" date="2023" name="BMC Genomics">
        <title>Pest status, molecular evolution, and epigenetic factors derived from the genome assembly of Frankliniella fusca, a thysanopteran phytovirus vector.</title>
        <authorList>
            <person name="Catto M.A."/>
            <person name="Labadie P.E."/>
            <person name="Jacobson A.L."/>
            <person name="Kennedy G.G."/>
            <person name="Srinivasan R."/>
            <person name="Hunt B.G."/>
        </authorList>
    </citation>
    <scope>NUCLEOTIDE SEQUENCE</scope>
    <source>
        <strain evidence="3">PL_HMW_Pooled</strain>
    </source>
</reference>
<protein>
    <submittedName>
        <fullName evidence="3">Alkaline nuclease</fullName>
    </submittedName>
</protein>
<dbReference type="AlphaFoldDB" id="A0AAE1HBZ9"/>
<evidence type="ECO:0000313" key="4">
    <source>
        <dbReference type="Proteomes" id="UP001219518"/>
    </source>
</evidence>
<sequence length="485" mass="55689">MSKRKLFNGNYIKCLTGLDLVRYRDFMKLCGGIDPCETNLKDCVFDEKLMPQVNLIHIMDHLVNTTRSSTMDKMRNYNSSDAYRFLVVDGWVKSILLKKTPNNHILCLGRVKHSFQVDAPDNMQWALVKKNGEILSGLCTYTSCTSKACSWLPPHLKDVPYSRIKDVDYETPATKRKKLMRELEEEEAEDDPTSTVLPARSRHSVECSAESLAMFFEKLNVIHPSASVFRYCEGRAPQRVDIPSLNLLNKNNCDLSLSELRNKSADIFRSVYKITVPQQIKVEEITRGQSSSKAWFVVRKGRVGGSTVHTVMTTDINNPSITSVHAVCDPLRPQKKTHWMVQGSLNEPKARKEYVEFMKNRHFNFSIQECGAKIPVEYPFSIASTDGEIQCDCCGKGILEIKCPKDPNDDEDKVPSAHYDQIQHYLLCLGPDYKYADYMVWHEHGPTRKRVFPDHVRQQEILEENVNFTADKLPPQNFWEDTFFI</sequence>
<name>A0AAE1HBZ9_9NEOP</name>
<keyword evidence="4" id="KW-1185">Reference proteome</keyword>
<feature type="region of interest" description="Disordered" evidence="1">
    <location>
        <begin position="181"/>
        <end position="200"/>
    </location>
</feature>
<dbReference type="InterPro" id="IPR011604">
    <property type="entry name" value="PDDEXK-like_dom_sf"/>
</dbReference>
<dbReference type="Pfam" id="PF09588">
    <property type="entry name" value="YqaJ"/>
    <property type="match status" value="1"/>
</dbReference>
<gene>
    <name evidence="3" type="ORF">KUF71_007774</name>
</gene>
<dbReference type="InterPro" id="IPR019080">
    <property type="entry name" value="YqaJ_viral_recombinase"/>
</dbReference>
<proteinExistence type="predicted"/>
<dbReference type="CDD" id="cd22343">
    <property type="entry name" value="PDDEXK_lambda_exonuclease-like"/>
    <property type="match status" value="1"/>
</dbReference>
<dbReference type="PANTHER" id="PTHR47526">
    <property type="entry name" value="ATP-DEPENDENT DNA HELICASE"/>
    <property type="match status" value="1"/>
</dbReference>
<organism evidence="3 4">
    <name type="scientific">Frankliniella fusca</name>
    <dbReference type="NCBI Taxonomy" id="407009"/>
    <lineage>
        <taxon>Eukaryota</taxon>
        <taxon>Metazoa</taxon>
        <taxon>Ecdysozoa</taxon>
        <taxon>Arthropoda</taxon>
        <taxon>Hexapoda</taxon>
        <taxon>Insecta</taxon>
        <taxon>Pterygota</taxon>
        <taxon>Neoptera</taxon>
        <taxon>Paraneoptera</taxon>
        <taxon>Thysanoptera</taxon>
        <taxon>Terebrantia</taxon>
        <taxon>Thripoidea</taxon>
        <taxon>Thripidae</taxon>
        <taxon>Frankliniella</taxon>
    </lineage>
</organism>
<dbReference type="InterPro" id="IPR011335">
    <property type="entry name" value="Restrct_endonuc-II-like"/>
</dbReference>
<comment type="caution">
    <text evidence="3">The sequence shown here is derived from an EMBL/GenBank/DDBJ whole genome shotgun (WGS) entry which is preliminary data.</text>
</comment>
<dbReference type="EMBL" id="JAHWGI010000949">
    <property type="protein sequence ID" value="KAK3918521.1"/>
    <property type="molecule type" value="Genomic_DNA"/>
</dbReference>
<feature type="compositionally biased region" description="Acidic residues" evidence="1">
    <location>
        <begin position="183"/>
        <end position="192"/>
    </location>
</feature>
<dbReference type="SUPFAM" id="SSF52980">
    <property type="entry name" value="Restriction endonuclease-like"/>
    <property type="match status" value="1"/>
</dbReference>